<dbReference type="EMBL" id="BK059109">
    <property type="protein sequence ID" value="DAE31768.1"/>
    <property type="molecule type" value="Genomic_DNA"/>
</dbReference>
<protein>
    <submittedName>
        <fullName evidence="1">Uncharacterized protein</fullName>
    </submittedName>
</protein>
<organism evidence="1">
    <name type="scientific">virus sp. ctBM815</name>
    <dbReference type="NCBI Taxonomy" id="2825806"/>
    <lineage>
        <taxon>Viruses</taxon>
    </lineage>
</organism>
<name>A0A8S5RK50_9VIRU</name>
<accession>A0A8S5RK50</accession>
<proteinExistence type="predicted"/>
<reference evidence="1" key="1">
    <citation type="journal article" date="2021" name="Proc. Natl. Acad. Sci. U.S.A.">
        <title>A Catalog of Tens of Thousands of Viruses from Human Metagenomes Reveals Hidden Associations with Chronic Diseases.</title>
        <authorList>
            <person name="Tisza M.J."/>
            <person name="Buck C.B."/>
        </authorList>
    </citation>
    <scope>NUCLEOTIDE SEQUENCE</scope>
    <source>
        <strain evidence="1">CtBM815</strain>
    </source>
</reference>
<sequence length="30" mass="3487">MILRTRLSRFSIDTGLRMEVLLLLQPVLAM</sequence>
<evidence type="ECO:0000313" key="1">
    <source>
        <dbReference type="EMBL" id="DAE31768.1"/>
    </source>
</evidence>